<dbReference type="PANTHER" id="PTHR47241:SF3">
    <property type="entry name" value="HAT C-TERMINAL DIMERISATION DOMAIN-CONTAINING PROTEIN"/>
    <property type="match status" value="1"/>
</dbReference>
<reference evidence="3" key="2">
    <citation type="submission" date="2025-08" db="UniProtKB">
        <authorList>
            <consortium name="Ensembl"/>
        </authorList>
    </citation>
    <scope>IDENTIFICATION</scope>
    <source>
        <strain evidence="3">Thorbecke</strain>
    </source>
</reference>
<dbReference type="KEGG" id="ocu:100344274"/>
<reference evidence="3" key="3">
    <citation type="submission" date="2025-09" db="UniProtKB">
        <authorList>
            <consortium name="Ensembl"/>
        </authorList>
    </citation>
    <scope>IDENTIFICATION</scope>
    <source>
        <strain evidence="3">Thorbecke</strain>
    </source>
</reference>
<reference evidence="3 4" key="1">
    <citation type="journal article" date="2011" name="Nature">
        <title>A high-resolution map of human evolutionary constraint using 29 mammals.</title>
        <authorList>
            <person name="Lindblad-Toh K."/>
            <person name="Garber M."/>
            <person name="Zuk O."/>
            <person name="Lin M.F."/>
            <person name="Parker B.J."/>
            <person name="Washietl S."/>
            <person name="Kheradpour P."/>
            <person name="Ernst J."/>
            <person name="Jordan G."/>
            <person name="Mauceli E."/>
            <person name="Ward L.D."/>
            <person name="Lowe C.B."/>
            <person name="Holloway A.K."/>
            <person name="Clamp M."/>
            <person name="Gnerre S."/>
            <person name="Alfoldi J."/>
            <person name="Beal K."/>
            <person name="Chang J."/>
            <person name="Clawson H."/>
            <person name="Cuff J."/>
            <person name="Di Palma F."/>
            <person name="Fitzgerald S."/>
            <person name="Flicek P."/>
            <person name="Guttman M."/>
            <person name="Hubisz M.J."/>
            <person name="Jaffe D.B."/>
            <person name="Jungreis I."/>
            <person name="Kent W.J."/>
            <person name="Kostka D."/>
            <person name="Lara M."/>
            <person name="Martins A.L."/>
            <person name="Massingham T."/>
            <person name="Moltke I."/>
            <person name="Raney B.J."/>
            <person name="Rasmussen M.D."/>
            <person name="Robinson J."/>
            <person name="Stark A."/>
            <person name="Vilella A.J."/>
            <person name="Wen J."/>
            <person name="Xie X."/>
            <person name="Zody M.C."/>
            <person name="Baldwin J."/>
            <person name="Bloom T."/>
            <person name="Chin C.W."/>
            <person name="Heiman D."/>
            <person name="Nicol R."/>
            <person name="Nusbaum C."/>
            <person name="Young S."/>
            <person name="Wilkinson J."/>
            <person name="Worley K.C."/>
            <person name="Kovar C.L."/>
            <person name="Muzny D.M."/>
            <person name="Gibbs R.A."/>
            <person name="Cree A."/>
            <person name="Dihn H.H."/>
            <person name="Fowler G."/>
            <person name="Jhangiani S."/>
            <person name="Joshi V."/>
            <person name="Lee S."/>
            <person name="Lewis L.R."/>
            <person name="Nazareth L.V."/>
            <person name="Okwuonu G."/>
            <person name="Santibanez J."/>
            <person name="Warren W.C."/>
            <person name="Mardis E.R."/>
            <person name="Weinstock G.M."/>
            <person name="Wilson R.K."/>
            <person name="Delehaunty K."/>
            <person name="Dooling D."/>
            <person name="Fronik C."/>
            <person name="Fulton L."/>
            <person name="Fulton B."/>
            <person name="Graves T."/>
            <person name="Minx P."/>
            <person name="Sodergren E."/>
            <person name="Birney E."/>
            <person name="Margulies E.H."/>
            <person name="Herrero J."/>
            <person name="Green E.D."/>
            <person name="Haussler D."/>
            <person name="Siepel A."/>
            <person name="Goldman N."/>
            <person name="Pollard K.S."/>
            <person name="Pedersen J.S."/>
            <person name="Lander E.S."/>
            <person name="Kellis M."/>
        </authorList>
    </citation>
    <scope>NUCLEOTIDE SEQUENCE [LARGE SCALE GENOMIC DNA]</scope>
    <source>
        <strain evidence="4">Thorbecke</strain>
    </source>
</reference>
<proteinExistence type="predicted"/>
<dbReference type="Pfam" id="PF05699">
    <property type="entry name" value="Dimer_Tnp_hAT"/>
    <property type="match status" value="1"/>
</dbReference>
<feature type="compositionally biased region" description="Polar residues" evidence="1">
    <location>
        <begin position="161"/>
        <end position="172"/>
    </location>
</feature>
<protein>
    <recommendedName>
        <fullName evidence="2">HAT C-terminal dimerisation domain-containing protein</fullName>
    </recommendedName>
</protein>
<feature type="region of interest" description="Disordered" evidence="1">
    <location>
        <begin position="911"/>
        <end position="933"/>
    </location>
</feature>
<feature type="region of interest" description="Disordered" evidence="1">
    <location>
        <begin position="138"/>
        <end position="240"/>
    </location>
</feature>
<organism evidence="3 4">
    <name type="scientific">Oryctolagus cuniculus</name>
    <name type="common">Rabbit</name>
    <dbReference type="NCBI Taxonomy" id="9986"/>
    <lineage>
        <taxon>Eukaryota</taxon>
        <taxon>Metazoa</taxon>
        <taxon>Chordata</taxon>
        <taxon>Craniata</taxon>
        <taxon>Vertebrata</taxon>
        <taxon>Euteleostomi</taxon>
        <taxon>Mammalia</taxon>
        <taxon>Eutheria</taxon>
        <taxon>Euarchontoglires</taxon>
        <taxon>Glires</taxon>
        <taxon>Lagomorpha</taxon>
        <taxon>Leporidae</taxon>
        <taxon>Oryctolagus</taxon>
    </lineage>
</organism>
<dbReference type="AlphaFoldDB" id="A0A5F9D857"/>
<feature type="region of interest" description="Disordered" evidence="1">
    <location>
        <begin position="1"/>
        <end position="70"/>
    </location>
</feature>
<accession>A0A5F9D857</accession>
<dbReference type="CTD" id="65999"/>
<dbReference type="GeneTree" id="ENSGT00510000050353"/>
<dbReference type="Proteomes" id="UP000001811">
    <property type="component" value="Unplaced"/>
</dbReference>
<feature type="compositionally biased region" description="Polar residues" evidence="1">
    <location>
        <begin position="227"/>
        <end position="240"/>
    </location>
</feature>
<dbReference type="Bgee" id="ENSOCUG00000007931">
    <property type="expression patterns" value="Expressed in uterus and 14 other cell types or tissues"/>
</dbReference>
<dbReference type="Ensembl" id="ENSOCUT00000007929.3">
    <property type="protein sequence ID" value="ENSOCUP00000042417.1"/>
    <property type="gene ID" value="ENSOCUG00000007931.3"/>
</dbReference>
<evidence type="ECO:0000259" key="2">
    <source>
        <dbReference type="Pfam" id="PF05699"/>
    </source>
</evidence>
<dbReference type="InterPro" id="IPR008906">
    <property type="entry name" value="HATC_C_dom"/>
</dbReference>
<dbReference type="InterPro" id="IPR052865">
    <property type="entry name" value="Zinc_finger_BED"/>
</dbReference>
<keyword evidence="4" id="KW-1185">Reference proteome</keyword>
<sequence>MLEPEKVKKPPKRQTPSGSLGQEPDVCASSPVTRPKSPAATLACSGPEFNTKATNTPRGLDSAAREGLPGTEVKSEFVEVEVKAASGHRKKLRPCGSPKEHESDLSLLRSSPHPLPSGTLMPLPDLDQVLERQVEGTFDLPACNRKRKAHSLGGSGLHPAASQTKCRASPGQSKPRRDPGAHGLKPVPGQQAPVQPEKKKASRQKAHGWKEERQPARKRSRSLPPSVEQTLSASAWGQTLPESLQVTSPERMNVNQEANQAAILPAHVPGEVQHLKKRKKKRLLPGMKAKAETQLSLPKPPCLKKLVRAMKAETQGLASAQHSLGLLQDTGPQPALDVREFFTADHKDVCQVICNLCHTSVRQRKAEGPSQTTGLVRHLTNKHGLRWERRLSAVSQRGGGKAGGAVEAQQMGLPAGAPSSTSGGCPVPRCHPAAVPLGGSNRELGLGSPELPFLALPPSPAPPAAAWDGQSGTYAPNQPRAQAWNHSITELLCSLALPLSFVASQPFRRFMAQVDPCYHLPSPAFFSNKALPLLHEAVGEQVLQEMQWAEGGRVHLTASMLAQDSVVNYVAVTAHWRATRLDPAVASGNLRKQAVLWVRGLPLERAVEDKQPELLEQISLWLGRGSLRAGFLVSGGCPGLELAVKAEGYTHIPCFAHCLDSLVSNFLYHHHSIQIILGTARAICSHFQGSAEARRLLGQLQLQCGLPAQQPFEALSDHWASAYCLMVWLVEQQQPLQQYEEKHQLGKDGTALSAMFWSLTDSLVQLLQPFQMVVQEASRAEASLSQVLPQLRYLHIFLDQVHGHFKGQSDGQLGAAIRLAKSLALQLSTDSQLNELFHREEFVLATLLDPRFKGKIEAILPVGADIDHWRQVLVYKVKEIMVSEYSLPASRSLQSPRSTRGNTTGMVKSLRAEGRSQKEPLQRSSSPGSFLPGQREKSLLEQLESVGLLASERSGASLSTENHQASIVVRKYLRENETVGAQEDPLAYWERKRGAWPALARLATIYLSCPATRAFSERIFASLNSPTMKEQTSLKVETIEHLLFLKTNLENFPTYTPPPLVFSSGDLARVEQSV</sequence>
<name>A0A5F9D857_RABIT</name>
<dbReference type="SUPFAM" id="SSF53098">
    <property type="entry name" value="Ribonuclease H-like"/>
    <property type="match status" value="1"/>
</dbReference>
<feature type="region of interest" description="Disordered" evidence="1">
    <location>
        <begin position="85"/>
        <end position="123"/>
    </location>
</feature>
<feature type="domain" description="HAT C-terminal dimerisation" evidence="2">
    <location>
        <begin position="970"/>
        <end position="1049"/>
    </location>
</feature>
<dbReference type="GO" id="GO:0046983">
    <property type="term" value="F:protein dimerization activity"/>
    <property type="evidence" value="ECO:0007669"/>
    <property type="project" value="InterPro"/>
</dbReference>
<dbReference type="InterPro" id="IPR012337">
    <property type="entry name" value="RNaseH-like_sf"/>
</dbReference>
<evidence type="ECO:0000313" key="3">
    <source>
        <dbReference type="Ensembl" id="ENSOCUP00000042417.1"/>
    </source>
</evidence>
<dbReference type="PANTHER" id="PTHR47241">
    <property type="entry name" value="FINGER PROTEIN, PUTATIVE-RELATED"/>
    <property type="match status" value="1"/>
</dbReference>
<evidence type="ECO:0000256" key="1">
    <source>
        <dbReference type="SAM" id="MobiDB-lite"/>
    </source>
</evidence>
<dbReference type="GO" id="GO:0006357">
    <property type="term" value="P:regulation of transcription by RNA polymerase II"/>
    <property type="evidence" value="ECO:0007669"/>
    <property type="project" value="TreeGrafter"/>
</dbReference>
<dbReference type="GeneID" id="100344274"/>
<feature type="compositionally biased region" description="Basic and acidic residues" evidence="1">
    <location>
        <begin position="911"/>
        <end position="921"/>
    </location>
</feature>
<dbReference type="OrthoDB" id="1607513at2759"/>
<dbReference type="InParanoid" id="A0A5F9D857"/>
<evidence type="ECO:0000313" key="4">
    <source>
        <dbReference type="Proteomes" id="UP000001811"/>
    </source>
</evidence>